<protein>
    <submittedName>
        <fullName evidence="5">Uncharacterized protein</fullName>
    </submittedName>
</protein>
<dbReference type="AlphaFoldDB" id="A0A8J5FHF8"/>
<dbReference type="InterPro" id="IPR040356">
    <property type="entry name" value="SPEAR"/>
</dbReference>
<keyword evidence="1" id="KW-0678">Repressor</keyword>
<keyword evidence="2" id="KW-0805">Transcription regulation</keyword>
<dbReference type="PANTHER" id="PTHR33388">
    <property type="entry name" value="OS01G0212500 PROTEIN"/>
    <property type="match status" value="1"/>
</dbReference>
<organism evidence="5 6">
    <name type="scientific">Zingiber officinale</name>
    <name type="common">Ginger</name>
    <name type="synonym">Amomum zingiber</name>
    <dbReference type="NCBI Taxonomy" id="94328"/>
    <lineage>
        <taxon>Eukaryota</taxon>
        <taxon>Viridiplantae</taxon>
        <taxon>Streptophyta</taxon>
        <taxon>Embryophyta</taxon>
        <taxon>Tracheophyta</taxon>
        <taxon>Spermatophyta</taxon>
        <taxon>Magnoliopsida</taxon>
        <taxon>Liliopsida</taxon>
        <taxon>Zingiberales</taxon>
        <taxon>Zingiberaceae</taxon>
        <taxon>Zingiber</taxon>
    </lineage>
</organism>
<feature type="region of interest" description="Disordered" evidence="4">
    <location>
        <begin position="1"/>
        <end position="76"/>
    </location>
</feature>
<comment type="caution">
    <text evidence="5">The sequence shown here is derived from an EMBL/GenBank/DDBJ whole genome shotgun (WGS) entry which is preliminary data.</text>
</comment>
<evidence type="ECO:0000256" key="4">
    <source>
        <dbReference type="SAM" id="MobiDB-lite"/>
    </source>
</evidence>
<evidence type="ECO:0000256" key="3">
    <source>
        <dbReference type="ARBA" id="ARBA00023163"/>
    </source>
</evidence>
<evidence type="ECO:0000256" key="1">
    <source>
        <dbReference type="ARBA" id="ARBA00022491"/>
    </source>
</evidence>
<keyword evidence="6" id="KW-1185">Reference proteome</keyword>
<reference evidence="5 6" key="1">
    <citation type="submission" date="2020-08" db="EMBL/GenBank/DDBJ databases">
        <title>Plant Genome Project.</title>
        <authorList>
            <person name="Zhang R.-G."/>
        </authorList>
    </citation>
    <scope>NUCLEOTIDE SEQUENCE [LARGE SCALE GENOMIC DNA]</scope>
    <source>
        <tissue evidence="5">Rhizome</tissue>
    </source>
</reference>
<evidence type="ECO:0000313" key="5">
    <source>
        <dbReference type="EMBL" id="KAG6489402.1"/>
    </source>
</evidence>
<keyword evidence="3" id="KW-0804">Transcription</keyword>
<evidence type="ECO:0000256" key="2">
    <source>
        <dbReference type="ARBA" id="ARBA00023015"/>
    </source>
</evidence>
<evidence type="ECO:0000313" key="6">
    <source>
        <dbReference type="Proteomes" id="UP000734854"/>
    </source>
</evidence>
<proteinExistence type="predicted"/>
<dbReference type="GO" id="GO:0003700">
    <property type="term" value="F:DNA-binding transcription factor activity"/>
    <property type="evidence" value="ECO:0007669"/>
    <property type="project" value="InterPro"/>
</dbReference>
<gene>
    <name evidence="5" type="ORF">ZIOFF_050671</name>
</gene>
<name>A0A8J5FHF8_ZINOF</name>
<sequence length="149" mass="16499">MLGLGCGRSNESSRRRGKKNGSEKRKQPQRGLGVAQLEKIILQNQMRGDLHKDSGSRLQTGYPSSPPSTTSSSSMFDPCSSVMIGFGENAEIGTAYNTFNSSSFLNQGELPTLSLFERTTQIVSNNHDRSFCTRHNSRDVQEIDLELRL</sequence>
<accession>A0A8J5FHF8</accession>
<dbReference type="EMBL" id="JACMSC010000014">
    <property type="protein sequence ID" value="KAG6489402.1"/>
    <property type="molecule type" value="Genomic_DNA"/>
</dbReference>
<dbReference type="Proteomes" id="UP000734854">
    <property type="component" value="Unassembled WGS sequence"/>
</dbReference>
<dbReference type="PANTHER" id="PTHR33388:SF2">
    <property type="entry name" value="PROTEIN SPOROCYTELESS"/>
    <property type="match status" value="1"/>
</dbReference>